<dbReference type="AlphaFoldDB" id="A0A0N0CUE6"/>
<organism evidence="2 3">
    <name type="scientific">Lysinibacillus macroides</name>
    <dbReference type="NCBI Taxonomy" id="33935"/>
    <lineage>
        <taxon>Bacteria</taxon>
        <taxon>Bacillati</taxon>
        <taxon>Bacillota</taxon>
        <taxon>Bacilli</taxon>
        <taxon>Bacillales</taxon>
        <taxon>Bacillaceae</taxon>
        <taxon>Lysinibacillus</taxon>
    </lineage>
</organism>
<keyword evidence="3" id="KW-1185">Reference proteome</keyword>
<name>A0A0N0CUE6_9BACI</name>
<evidence type="ECO:0000256" key="1">
    <source>
        <dbReference type="SAM" id="Phobius"/>
    </source>
</evidence>
<keyword evidence="1" id="KW-0812">Transmembrane</keyword>
<gene>
    <name evidence="2" type="ORF">ADM90_20460</name>
</gene>
<comment type="caution">
    <text evidence="2">The sequence shown here is derived from an EMBL/GenBank/DDBJ whole genome shotgun (WGS) entry which is preliminary data.</text>
</comment>
<dbReference type="PATRIC" id="fig|33935.3.peg.4328"/>
<dbReference type="Proteomes" id="UP000037977">
    <property type="component" value="Unassembled WGS sequence"/>
</dbReference>
<sequence length="68" mass="8087">MLNQLFIVGVYILIILMLSYITHEYLENKFSKQCYLIWLICVFLTGPIAFTIYIIWDKKNNIPNTNVK</sequence>
<keyword evidence="1" id="KW-1133">Transmembrane helix</keyword>
<reference evidence="2 3" key="1">
    <citation type="submission" date="2015-07" db="EMBL/GenBank/DDBJ databases">
        <title>Genome sequencing project for genomic taxonomy and phylogenomics of Bacillus-like bacteria.</title>
        <authorList>
            <person name="Liu B."/>
            <person name="Wang J."/>
            <person name="Zhu Y."/>
            <person name="Liu G."/>
            <person name="Chen Q."/>
            <person name="Chen Z."/>
            <person name="Che J."/>
            <person name="Ge C."/>
            <person name="Shi H."/>
            <person name="Pan Z."/>
            <person name="Liu X."/>
        </authorList>
    </citation>
    <scope>NUCLEOTIDE SEQUENCE [LARGE SCALE GENOMIC DNA]</scope>
    <source>
        <strain evidence="2 3">DSM 54</strain>
    </source>
</reference>
<evidence type="ECO:0000313" key="3">
    <source>
        <dbReference type="Proteomes" id="UP000037977"/>
    </source>
</evidence>
<dbReference type="STRING" id="33935.ADM90_20460"/>
<evidence type="ECO:0000313" key="2">
    <source>
        <dbReference type="EMBL" id="KOY80231.1"/>
    </source>
</evidence>
<keyword evidence="1" id="KW-0472">Membrane</keyword>
<proteinExistence type="predicted"/>
<feature type="transmembrane region" description="Helical" evidence="1">
    <location>
        <begin position="35"/>
        <end position="56"/>
    </location>
</feature>
<feature type="transmembrane region" description="Helical" evidence="1">
    <location>
        <begin position="6"/>
        <end position="23"/>
    </location>
</feature>
<dbReference type="EMBL" id="LGCI01000011">
    <property type="protein sequence ID" value="KOY80231.1"/>
    <property type="molecule type" value="Genomic_DNA"/>
</dbReference>
<dbReference type="OrthoDB" id="2736755at2"/>
<accession>A0A0N0CUE6</accession>
<protein>
    <submittedName>
        <fullName evidence="2">Uncharacterized protein</fullName>
    </submittedName>
</protein>